<reference evidence="2" key="2">
    <citation type="submission" date="2023-06" db="EMBL/GenBank/DDBJ databases">
        <authorList>
            <person name="Ma L."/>
            <person name="Liu K.-W."/>
            <person name="Li Z."/>
            <person name="Hsiao Y.-Y."/>
            <person name="Qi Y."/>
            <person name="Fu T."/>
            <person name="Tang G."/>
            <person name="Zhang D."/>
            <person name="Sun W.-H."/>
            <person name="Liu D.-K."/>
            <person name="Li Y."/>
            <person name="Chen G.-Z."/>
            <person name="Liu X.-D."/>
            <person name="Liao X.-Y."/>
            <person name="Jiang Y.-T."/>
            <person name="Yu X."/>
            <person name="Hao Y."/>
            <person name="Huang J."/>
            <person name="Zhao X.-W."/>
            <person name="Ke S."/>
            <person name="Chen Y.-Y."/>
            <person name="Wu W.-L."/>
            <person name="Hsu J.-L."/>
            <person name="Lin Y.-F."/>
            <person name="Huang M.-D."/>
            <person name="Li C.-Y."/>
            <person name="Huang L."/>
            <person name="Wang Z.-W."/>
            <person name="Zhao X."/>
            <person name="Zhong W.-Y."/>
            <person name="Peng D.-H."/>
            <person name="Ahmad S."/>
            <person name="Lan S."/>
            <person name="Zhang J.-S."/>
            <person name="Tsai W.-C."/>
            <person name="Van De Peer Y."/>
            <person name="Liu Z.-J."/>
        </authorList>
    </citation>
    <scope>NUCLEOTIDE SEQUENCE</scope>
    <source>
        <strain evidence="2">CP</strain>
        <tissue evidence="2">Leaves</tissue>
    </source>
</reference>
<sequence>MDSPITKTQKSQTKPYRKPLQPKNSPANPPQTPPKPLKPIPFDLSPTVQCGTGDRDKENRPIRTPPHPPTPPSPFDSSLAEELGAMRRRMERLRAEREKTEELLRARDLVMEGAMREIERRGEKQRCLEVELRRVWALSRLRSASLRSLSPLQSLRDREETKRKESKSQVIKTEEENEPVPVIGNTENLAAKEVMIKN</sequence>
<dbReference type="Proteomes" id="UP001180020">
    <property type="component" value="Unassembled WGS sequence"/>
</dbReference>
<evidence type="ECO:0000256" key="1">
    <source>
        <dbReference type="SAM" id="MobiDB-lite"/>
    </source>
</evidence>
<proteinExistence type="predicted"/>
<dbReference type="EMBL" id="JAUJYO010000003">
    <property type="protein sequence ID" value="KAK1322338.1"/>
    <property type="molecule type" value="Genomic_DNA"/>
</dbReference>
<feature type="compositionally biased region" description="Polar residues" evidence="1">
    <location>
        <begin position="1"/>
        <end position="14"/>
    </location>
</feature>
<feature type="compositionally biased region" description="Pro residues" evidence="1">
    <location>
        <begin position="27"/>
        <end position="39"/>
    </location>
</feature>
<organism evidence="2 3">
    <name type="scientific">Acorus calamus</name>
    <name type="common">Sweet flag</name>
    <dbReference type="NCBI Taxonomy" id="4465"/>
    <lineage>
        <taxon>Eukaryota</taxon>
        <taxon>Viridiplantae</taxon>
        <taxon>Streptophyta</taxon>
        <taxon>Embryophyta</taxon>
        <taxon>Tracheophyta</taxon>
        <taxon>Spermatophyta</taxon>
        <taxon>Magnoliopsida</taxon>
        <taxon>Liliopsida</taxon>
        <taxon>Acoraceae</taxon>
        <taxon>Acorus</taxon>
    </lineage>
</organism>
<name>A0AAV9FBS3_ACOCL</name>
<reference evidence="2" key="1">
    <citation type="journal article" date="2023" name="Nat. Commun.">
        <title>Diploid and tetraploid genomes of Acorus and the evolution of monocots.</title>
        <authorList>
            <person name="Ma L."/>
            <person name="Liu K.W."/>
            <person name="Li Z."/>
            <person name="Hsiao Y.Y."/>
            <person name="Qi Y."/>
            <person name="Fu T."/>
            <person name="Tang G.D."/>
            <person name="Zhang D."/>
            <person name="Sun W.H."/>
            <person name="Liu D.K."/>
            <person name="Li Y."/>
            <person name="Chen G.Z."/>
            <person name="Liu X.D."/>
            <person name="Liao X.Y."/>
            <person name="Jiang Y.T."/>
            <person name="Yu X."/>
            <person name="Hao Y."/>
            <person name="Huang J."/>
            <person name="Zhao X.W."/>
            <person name="Ke S."/>
            <person name="Chen Y.Y."/>
            <person name="Wu W.L."/>
            <person name="Hsu J.L."/>
            <person name="Lin Y.F."/>
            <person name="Huang M.D."/>
            <person name="Li C.Y."/>
            <person name="Huang L."/>
            <person name="Wang Z.W."/>
            <person name="Zhao X."/>
            <person name="Zhong W.Y."/>
            <person name="Peng D.H."/>
            <person name="Ahmad S."/>
            <person name="Lan S."/>
            <person name="Zhang J.S."/>
            <person name="Tsai W.C."/>
            <person name="Van de Peer Y."/>
            <person name="Liu Z.J."/>
        </authorList>
    </citation>
    <scope>NUCLEOTIDE SEQUENCE</scope>
    <source>
        <strain evidence="2">CP</strain>
    </source>
</reference>
<feature type="compositionally biased region" description="Basic and acidic residues" evidence="1">
    <location>
        <begin position="155"/>
        <end position="167"/>
    </location>
</feature>
<feature type="region of interest" description="Disordered" evidence="1">
    <location>
        <begin position="153"/>
        <end position="179"/>
    </location>
</feature>
<gene>
    <name evidence="2" type="ORF">QJS10_CPA03g00907</name>
</gene>
<feature type="region of interest" description="Disordered" evidence="1">
    <location>
        <begin position="1"/>
        <end position="89"/>
    </location>
</feature>
<accession>A0AAV9FBS3</accession>
<evidence type="ECO:0000313" key="3">
    <source>
        <dbReference type="Proteomes" id="UP001180020"/>
    </source>
</evidence>
<dbReference type="PANTHER" id="PTHR36790:SF1">
    <property type="entry name" value="MYELIN TRANSCRIPTION FACTOR"/>
    <property type="match status" value="1"/>
</dbReference>
<dbReference type="AlphaFoldDB" id="A0AAV9FBS3"/>
<keyword evidence="3" id="KW-1185">Reference proteome</keyword>
<dbReference type="PANTHER" id="PTHR36790">
    <property type="entry name" value="MYELIN TRANSCRIPTION FACTOR"/>
    <property type="match status" value="1"/>
</dbReference>
<comment type="caution">
    <text evidence="2">The sequence shown here is derived from an EMBL/GenBank/DDBJ whole genome shotgun (WGS) entry which is preliminary data.</text>
</comment>
<evidence type="ECO:0000313" key="2">
    <source>
        <dbReference type="EMBL" id="KAK1322338.1"/>
    </source>
</evidence>
<protein>
    <submittedName>
        <fullName evidence="2">Uncharacterized protein</fullName>
    </submittedName>
</protein>
<feature type="compositionally biased region" description="Pro residues" evidence="1">
    <location>
        <begin position="63"/>
        <end position="74"/>
    </location>
</feature>